<dbReference type="Proteomes" id="UP000219621">
    <property type="component" value="Unassembled WGS sequence"/>
</dbReference>
<feature type="transmembrane region" description="Helical" evidence="8">
    <location>
        <begin position="140"/>
        <end position="161"/>
    </location>
</feature>
<evidence type="ECO:0000256" key="2">
    <source>
        <dbReference type="ARBA" id="ARBA00022448"/>
    </source>
</evidence>
<dbReference type="CDD" id="cd06261">
    <property type="entry name" value="TM_PBP2"/>
    <property type="match status" value="1"/>
</dbReference>
<gene>
    <name evidence="10" type="ORF">SAMN05421508_102579</name>
</gene>
<feature type="transmembrane region" description="Helical" evidence="8">
    <location>
        <begin position="173"/>
        <end position="195"/>
    </location>
</feature>
<dbReference type="Pfam" id="PF00528">
    <property type="entry name" value="BPD_transp_1"/>
    <property type="match status" value="1"/>
</dbReference>
<evidence type="ECO:0000313" key="10">
    <source>
        <dbReference type="EMBL" id="SOD92726.1"/>
    </source>
</evidence>
<organism evidence="10 11">
    <name type="scientific">Caenispirillum bisanense</name>
    <dbReference type="NCBI Taxonomy" id="414052"/>
    <lineage>
        <taxon>Bacteria</taxon>
        <taxon>Pseudomonadati</taxon>
        <taxon>Pseudomonadota</taxon>
        <taxon>Alphaproteobacteria</taxon>
        <taxon>Rhodospirillales</taxon>
        <taxon>Novispirillaceae</taxon>
        <taxon>Caenispirillum</taxon>
    </lineage>
</organism>
<keyword evidence="3" id="KW-1003">Cell membrane</keyword>
<reference evidence="10 11" key="1">
    <citation type="submission" date="2017-09" db="EMBL/GenBank/DDBJ databases">
        <authorList>
            <person name="Ehlers B."/>
            <person name="Leendertz F.H."/>
        </authorList>
    </citation>
    <scope>NUCLEOTIDE SEQUENCE [LARGE SCALE GENOMIC DNA]</scope>
    <source>
        <strain evidence="10 11">USBA 140</strain>
    </source>
</reference>
<keyword evidence="5 8" id="KW-0812">Transmembrane</keyword>
<feature type="transmembrane region" description="Helical" evidence="8">
    <location>
        <begin position="225"/>
        <end position="248"/>
    </location>
</feature>
<evidence type="ECO:0000313" key="11">
    <source>
        <dbReference type="Proteomes" id="UP000219621"/>
    </source>
</evidence>
<keyword evidence="2 8" id="KW-0813">Transport</keyword>
<dbReference type="InterPro" id="IPR000515">
    <property type="entry name" value="MetI-like"/>
</dbReference>
<dbReference type="GO" id="GO:0055085">
    <property type="term" value="P:transmembrane transport"/>
    <property type="evidence" value="ECO:0007669"/>
    <property type="project" value="InterPro"/>
</dbReference>
<keyword evidence="11" id="KW-1185">Reference proteome</keyword>
<evidence type="ECO:0000256" key="8">
    <source>
        <dbReference type="RuleBase" id="RU363032"/>
    </source>
</evidence>
<dbReference type="Gene3D" id="1.10.3720.10">
    <property type="entry name" value="MetI-like"/>
    <property type="match status" value="1"/>
</dbReference>
<dbReference type="PROSITE" id="PS50928">
    <property type="entry name" value="ABC_TM1"/>
    <property type="match status" value="1"/>
</dbReference>
<protein>
    <submittedName>
        <fullName evidence="10">Microcin C transport system permease protein</fullName>
    </submittedName>
</protein>
<evidence type="ECO:0000259" key="9">
    <source>
        <dbReference type="PROSITE" id="PS50928"/>
    </source>
</evidence>
<accession>A0A286GBW0</accession>
<evidence type="ECO:0000256" key="3">
    <source>
        <dbReference type="ARBA" id="ARBA00022475"/>
    </source>
</evidence>
<dbReference type="PANTHER" id="PTHR30465:SF66">
    <property type="entry name" value="INNER MEMBRANE ABC TRANSPORTER PERMEASE PROTEIN YEJB"/>
    <property type="match status" value="1"/>
</dbReference>
<proteinExistence type="inferred from homology"/>
<comment type="subcellular location">
    <subcellularLocation>
        <location evidence="1">Cell inner membrane</location>
        <topology evidence="1">Multi-pass membrane protein</topology>
    </subcellularLocation>
    <subcellularLocation>
        <location evidence="8">Cell membrane</location>
        <topology evidence="8">Multi-pass membrane protein</topology>
    </subcellularLocation>
</comment>
<name>A0A286GBW0_9PROT</name>
<evidence type="ECO:0000256" key="1">
    <source>
        <dbReference type="ARBA" id="ARBA00004429"/>
    </source>
</evidence>
<dbReference type="AlphaFoldDB" id="A0A286GBW0"/>
<dbReference type="SUPFAM" id="SSF161098">
    <property type="entry name" value="MetI-like"/>
    <property type="match status" value="1"/>
</dbReference>
<dbReference type="NCBIfam" id="NF011712">
    <property type="entry name" value="PRK15133.1"/>
    <property type="match status" value="1"/>
</dbReference>
<keyword evidence="7 8" id="KW-0472">Membrane</keyword>
<evidence type="ECO:0000256" key="7">
    <source>
        <dbReference type="ARBA" id="ARBA00023136"/>
    </source>
</evidence>
<keyword evidence="6 8" id="KW-1133">Transmembrane helix</keyword>
<dbReference type="PANTHER" id="PTHR30465">
    <property type="entry name" value="INNER MEMBRANE ABC TRANSPORTER"/>
    <property type="match status" value="1"/>
</dbReference>
<feature type="transmembrane region" description="Helical" evidence="8">
    <location>
        <begin position="9"/>
        <end position="30"/>
    </location>
</feature>
<dbReference type="GO" id="GO:0005886">
    <property type="term" value="C:plasma membrane"/>
    <property type="evidence" value="ECO:0007669"/>
    <property type="project" value="UniProtKB-SubCell"/>
</dbReference>
<dbReference type="FunFam" id="1.10.3720.10:FF:000014">
    <property type="entry name" value="Microcin C ABC transporter permease YejB"/>
    <property type="match status" value="1"/>
</dbReference>
<comment type="similarity">
    <text evidence="8">Belongs to the binding-protein-dependent transport system permease family.</text>
</comment>
<sequence length="367" mass="40482">MVAYIVRRLLLIPLTLFGIILINFVIVQFAPGGPVEQMIARIQGTGVEATARITGGGGEMASGGGQQGDGGSGSDYRGAQGLPPEFIAEIEKQFGFDKPAHERFWLMIKNYATFDLGESYYRDRSVLELIWEKLPVSASLGIWSTLIIYLVSVPLGVMKAVRDGSRFDTWTSGVVIVGYAVPAFLFAILLIVLFAGGRYFDWFPLRGLTSDDWADLSWPMRIVDYFWHLALPVTAMVIGGFAGLTMLTKNSFLEEINKQYVITARAKGLNERQVLYGHVFRNAMLLIIAGFPAALVTMLFTGSVLIEVIFSLDGLGLLGFEATINRDYPVMFGTLYVFGLIGLLLNLVSDITYHMVDPRITFEAQST</sequence>
<dbReference type="GO" id="GO:0042884">
    <property type="term" value="P:microcin transport"/>
    <property type="evidence" value="ECO:0007669"/>
    <property type="project" value="TreeGrafter"/>
</dbReference>
<keyword evidence="4" id="KW-0997">Cell inner membrane</keyword>
<evidence type="ECO:0000256" key="5">
    <source>
        <dbReference type="ARBA" id="ARBA00022692"/>
    </source>
</evidence>
<evidence type="ECO:0000256" key="4">
    <source>
        <dbReference type="ARBA" id="ARBA00022519"/>
    </source>
</evidence>
<dbReference type="InterPro" id="IPR035906">
    <property type="entry name" value="MetI-like_sf"/>
</dbReference>
<feature type="transmembrane region" description="Helical" evidence="8">
    <location>
        <begin position="330"/>
        <end position="349"/>
    </location>
</feature>
<dbReference type="OrthoDB" id="7834831at2"/>
<evidence type="ECO:0000256" key="6">
    <source>
        <dbReference type="ARBA" id="ARBA00022989"/>
    </source>
</evidence>
<feature type="domain" description="ABC transmembrane type-1" evidence="9">
    <location>
        <begin position="134"/>
        <end position="353"/>
    </location>
</feature>
<feature type="transmembrane region" description="Helical" evidence="8">
    <location>
        <begin position="285"/>
        <end position="310"/>
    </location>
</feature>
<dbReference type="EMBL" id="OCNJ01000002">
    <property type="protein sequence ID" value="SOD92726.1"/>
    <property type="molecule type" value="Genomic_DNA"/>
</dbReference>
<dbReference type="RefSeq" id="WP_097278312.1">
    <property type="nucleotide sequence ID" value="NZ_OCNJ01000002.1"/>
</dbReference>